<dbReference type="GO" id="GO:0016020">
    <property type="term" value="C:membrane"/>
    <property type="evidence" value="ECO:0007669"/>
    <property type="project" value="UniProtKB-SubCell"/>
</dbReference>
<dbReference type="PRINTS" id="PR00727">
    <property type="entry name" value="LEADERPTASE"/>
</dbReference>
<dbReference type="GO" id="GO:0009003">
    <property type="term" value="F:signal peptidase activity"/>
    <property type="evidence" value="ECO:0007669"/>
    <property type="project" value="UniProtKB-EC"/>
</dbReference>
<dbReference type="CDD" id="cd06530">
    <property type="entry name" value="S26_SPase_I"/>
    <property type="match status" value="1"/>
</dbReference>
<feature type="domain" description="Peptidase S26" evidence="10">
    <location>
        <begin position="58"/>
        <end position="262"/>
    </location>
</feature>
<evidence type="ECO:0000256" key="7">
    <source>
        <dbReference type="PIRSR" id="PIRSR600223-1"/>
    </source>
</evidence>
<dbReference type="AlphaFoldDB" id="A0A091BXD9"/>
<dbReference type="PANTHER" id="PTHR43390">
    <property type="entry name" value="SIGNAL PEPTIDASE I"/>
    <property type="match status" value="1"/>
</dbReference>
<dbReference type="GO" id="GO:0006465">
    <property type="term" value="P:signal peptide processing"/>
    <property type="evidence" value="ECO:0007669"/>
    <property type="project" value="InterPro"/>
</dbReference>
<dbReference type="STRING" id="1121013.GCA_000426365_00757"/>
<keyword evidence="6 8" id="KW-0378">Hydrolase</keyword>
<dbReference type="NCBIfam" id="TIGR02227">
    <property type="entry name" value="sigpep_I_bact"/>
    <property type="match status" value="1"/>
</dbReference>
<name>A0A091BXD9_9GAMM</name>
<dbReference type="InterPro" id="IPR019758">
    <property type="entry name" value="Pept_S26A_signal_pept_1_CS"/>
</dbReference>
<comment type="caution">
    <text evidence="11">The sequence shown here is derived from an EMBL/GenBank/DDBJ whole genome shotgun (WGS) entry which is preliminary data.</text>
</comment>
<dbReference type="GO" id="GO:0004252">
    <property type="term" value="F:serine-type endopeptidase activity"/>
    <property type="evidence" value="ECO:0007669"/>
    <property type="project" value="InterPro"/>
</dbReference>
<gene>
    <name evidence="11" type="ORF">P873_12735</name>
</gene>
<dbReference type="EMBL" id="AWXU01000044">
    <property type="protein sequence ID" value="KFN49005.1"/>
    <property type="molecule type" value="Genomic_DNA"/>
</dbReference>
<evidence type="ECO:0000313" key="12">
    <source>
        <dbReference type="Proteomes" id="UP000029391"/>
    </source>
</evidence>
<dbReference type="eggNOG" id="COG0681">
    <property type="taxonomic scope" value="Bacteria"/>
</dbReference>
<dbReference type="PANTHER" id="PTHR43390:SF1">
    <property type="entry name" value="CHLOROPLAST PROCESSING PEPTIDASE"/>
    <property type="match status" value="1"/>
</dbReference>
<dbReference type="EC" id="3.4.21.89" evidence="3 8"/>
<dbReference type="InterPro" id="IPR019757">
    <property type="entry name" value="Pept_S26A_signal_pept_1_Lys-AS"/>
</dbReference>
<feature type="active site" evidence="7">
    <location>
        <position position="87"/>
    </location>
</feature>
<comment type="caution">
    <text evidence="9">Lacks conserved residue(s) required for the propagation of feature annotation.</text>
</comment>
<dbReference type="InterPro" id="IPR036286">
    <property type="entry name" value="LexA/Signal_pep-like_sf"/>
</dbReference>
<evidence type="ECO:0000256" key="1">
    <source>
        <dbReference type="ARBA" id="ARBA00000677"/>
    </source>
</evidence>
<comment type="similarity">
    <text evidence="2 9">Belongs to the peptidase S26 family.</text>
</comment>
<feature type="transmembrane region" description="Helical" evidence="8">
    <location>
        <begin position="15"/>
        <end position="38"/>
    </location>
</feature>
<proteinExistence type="inferred from homology"/>
<dbReference type="PROSITE" id="PS00501">
    <property type="entry name" value="SPASE_I_1"/>
    <property type="match status" value="1"/>
</dbReference>
<dbReference type="InterPro" id="IPR000223">
    <property type="entry name" value="Pept_S26A_signal_pept_1"/>
</dbReference>
<reference evidence="11 12" key="1">
    <citation type="submission" date="2013-09" db="EMBL/GenBank/DDBJ databases">
        <title>Genome sequencing of Arenimonas composti.</title>
        <authorList>
            <person name="Chen F."/>
            <person name="Wang G."/>
        </authorList>
    </citation>
    <scope>NUCLEOTIDE SEQUENCE [LARGE SCALE GENOMIC DNA]</scope>
    <source>
        <strain evidence="11 12">TR7-09</strain>
    </source>
</reference>
<protein>
    <recommendedName>
        <fullName evidence="4 8">Signal peptidase I</fullName>
        <ecNumber evidence="3 8">3.4.21.89</ecNumber>
    </recommendedName>
</protein>
<keyword evidence="5 8" id="KW-0645">Protease</keyword>
<keyword evidence="8" id="KW-1133">Transmembrane helix</keyword>
<evidence type="ECO:0000259" key="10">
    <source>
        <dbReference type="Pfam" id="PF10502"/>
    </source>
</evidence>
<dbReference type="Pfam" id="PF10502">
    <property type="entry name" value="Peptidase_S26"/>
    <property type="match status" value="1"/>
</dbReference>
<keyword evidence="8" id="KW-0472">Membrane</keyword>
<evidence type="ECO:0000256" key="8">
    <source>
        <dbReference type="RuleBase" id="RU003993"/>
    </source>
</evidence>
<dbReference type="InterPro" id="IPR019533">
    <property type="entry name" value="Peptidase_S26"/>
</dbReference>
<evidence type="ECO:0000256" key="5">
    <source>
        <dbReference type="ARBA" id="ARBA00022670"/>
    </source>
</evidence>
<comment type="catalytic activity">
    <reaction evidence="1 8">
        <text>Cleavage of hydrophobic, N-terminal signal or leader sequences from secreted and periplasmic proteins.</text>
        <dbReference type="EC" id="3.4.21.89"/>
    </reaction>
</comment>
<dbReference type="Gene3D" id="2.10.109.10">
    <property type="entry name" value="Umud Fragment, subunit A"/>
    <property type="match status" value="1"/>
</dbReference>
<comment type="subcellular location">
    <subcellularLocation>
        <location evidence="9">Membrane</location>
        <topology evidence="9">Multi-pass membrane protein</topology>
    </subcellularLocation>
</comment>
<evidence type="ECO:0000256" key="4">
    <source>
        <dbReference type="ARBA" id="ARBA00019232"/>
    </source>
</evidence>
<evidence type="ECO:0000256" key="6">
    <source>
        <dbReference type="ARBA" id="ARBA00022801"/>
    </source>
</evidence>
<feature type="active site" evidence="7">
    <location>
        <position position="150"/>
    </location>
</feature>
<keyword evidence="12" id="KW-1185">Reference proteome</keyword>
<keyword evidence="8" id="KW-0812">Transmembrane</keyword>
<dbReference type="Proteomes" id="UP000029391">
    <property type="component" value="Unassembled WGS sequence"/>
</dbReference>
<dbReference type="InterPro" id="IPR019756">
    <property type="entry name" value="Pept_S26A_signal_pept_1_Ser-AS"/>
</dbReference>
<dbReference type="SUPFAM" id="SSF51306">
    <property type="entry name" value="LexA/Signal peptidase"/>
    <property type="match status" value="1"/>
</dbReference>
<dbReference type="PROSITE" id="PS00761">
    <property type="entry name" value="SPASE_I_3"/>
    <property type="match status" value="1"/>
</dbReference>
<evidence type="ECO:0000313" key="11">
    <source>
        <dbReference type="EMBL" id="KFN49005.1"/>
    </source>
</evidence>
<evidence type="ECO:0000256" key="9">
    <source>
        <dbReference type="RuleBase" id="RU362042"/>
    </source>
</evidence>
<dbReference type="PROSITE" id="PS00760">
    <property type="entry name" value="SPASE_I_2"/>
    <property type="match status" value="1"/>
</dbReference>
<sequence length="286" mass="31876">MERMSNLFANLDFDIAALLVALAAFTGLVWAIDALFFAKKRRLMQAEGEEVSEPVVVDYSRSLFPIIFAVLILRSFLAEPFRIPSISMMPTLLVGDFILVNKFAYGIRLPVLNTKIIEVGEPQRGDVVVFRYPGNPRIPNDPAAGQDFIKRVVGLPGDRIEFRDQTLFLNGVAVHKEALPDAYVGAGGQGRQMTGATEFVVQLGDVSHHSLEMNRQSILNGSWEVPAGHYFMMGDNRDNSDDSRAWGFVPEENLVGKAFLIWLNCEDVTSACRQAFDYTRIGDTIR</sequence>
<organism evidence="11 12">
    <name type="scientific">Arenimonas composti TR7-09 = DSM 18010</name>
    <dbReference type="NCBI Taxonomy" id="1121013"/>
    <lineage>
        <taxon>Bacteria</taxon>
        <taxon>Pseudomonadati</taxon>
        <taxon>Pseudomonadota</taxon>
        <taxon>Gammaproteobacteria</taxon>
        <taxon>Lysobacterales</taxon>
        <taxon>Lysobacteraceae</taxon>
        <taxon>Arenimonas</taxon>
    </lineage>
</organism>
<evidence type="ECO:0000256" key="2">
    <source>
        <dbReference type="ARBA" id="ARBA00009370"/>
    </source>
</evidence>
<accession>A0A091BXD9</accession>
<evidence type="ECO:0000256" key="3">
    <source>
        <dbReference type="ARBA" id="ARBA00013208"/>
    </source>
</evidence>